<evidence type="ECO:0000313" key="1">
    <source>
        <dbReference type="EMBL" id="ODA34879.1"/>
    </source>
</evidence>
<organism evidence="1 2">
    <name type="scientific">Planctopirus hydrillae</name>
    <dbReference type="NCBI Taxonomy" id="1841610"/>
    <lineage>
        <taxon>Bacteria</taxon>
        <taxon>Pseudomonadati</taxon>
        <taxon>Planctomycetota</taxon>
        <taxon>Planctomycetia</taxon>
        <taxon>Planctomycetales</taxon>
        <taxon>Planctomycetaceae</taxon>
        <taxon>Planctopirus</taxon>
    </lineage>
</organism>
<name>A0A1C3ENU6_9PLAN</name>
<reference evidence="1 2" key="1">
    <citation type="submission" date="2016-05" db="EMBL/GenBank/DDBJ databases">
        <title>Genomic and physiological characterization of Planctopirus sp. isolated from fresh water lake.</title>
        <authorList>
            <person name="Subhash Y."/>
            <person name="Ramana C."/>
        </authorList>
    </citation>
    <scope>NUCLEOTIDE SEQUENCE [LARGE SCALE GENOMIC DNA]</scope>
    <source>
        <strain evidence="1 2">JC280</strain>
    </source>
</reference>
<comment type="caution">
    <text evidence="1">The sequence shown here is derived from an EMBL/GenBank/DDBJ whole genome shotgun (WGS) entry which is preliminary data.</text>
</comment>
<dbReference type="AlphaFoldDB" id="A0A1C3ENU6"/>
<gene>
    <name evidence="1" type="ORF">A6X21_04315</name>
</gene>
<protein>
    <submittedName>
        <fullName evidence="1">Uncharacterized protein</fullName>
    </submittedName>
</protein>
<dbReference type="STRING" id="1841610.A6X21_04315"/>
<evidence type="ECO:0000313" key="2">
    <source>
        <dbReference type="Proteomes" id="UP000094828"/>
    </source>
</evidence>
<proteinExistence type="predicted"/>
<accession>A0A1C3ENU6</accession>
<dbReference type="Proteomes" id="UP000094828">
    <property type="component" value="Unassembled WGS sequence"/>
</dbReference>
<sequence>MSLLPFHADQRCQSEKARSEPFFAIEAFFDNLRPDKQLLPINQFSPVSHIDFNSIISTTVFVRDDSPGTERKLVTGSLAILAL</sequence>
<dbReference type="EMBL" id="LYDR01000039">
    <property type="protein sequence ID" value="ODA34879.1"/>
    <property type="molecule type" value="Genomic_DNA"/>
</dbReference>
<keyword evidence="2" id="KW-1185">Reference proteome</keyword>